<feature type="domain" description="ABC transporter" evidence="5">
    <location>
        <begin position="2"/>
        <end position="239"/>
    </location>
</feature>
<sequence>MLNVYNVAFAYDKKPVVQDISFSVNAGEFIGILGPNGSGKTTLLKLISKGLPLHAGEVRINDQSIHTYSSVELAKVMAVLPQSTETSFSYSVRETIELGRYPFQKGLFPQWSKEDEEAVRQAILATSVESFQEKELNSLSGGEKQRVFLAQALAQEPSLFLLDEPTNHLDLAHQKGLMDLLKKWSVEKNLTVLSVFHDLNLASLYCDRLILMDQGEIISLGTPWEVLEEHRIQHVYKTNIKKQPHTSFPRPQVTLIPNYELGTNVRLSREHFMCTMESVIYQSPIPLKTISSAVFNSGMGWYSTFLNRKVTPDYDCDDSQNEMRDFIQQKGLNVTDTVAMMTAVHMEDVVIKEWNDKGEDFSFLVMVTAGVGNAIDVSRSYQNDRKEIPGTINVWVLVNGDLAEEAFVQAIMTATEAKSKALFDLEIHDSFSKTQATGTPTDSMLIASTQKGTPLAYAGPVTSLGKGIGKTVYDATREAIEKYIKRKEHGNPI</sequence>
<dbReference type="CDD" id="cd03214">
    <property type="entry name" value="ABC_Iron-Siderophores_B12_Hemin"/>
    <property type="match status" value="1"/>
</dbReference>
<dbReference type="PROSITE" id="PS00211">
    <property type="entry name" value="ABC_TRANSPORTER_1"/>
    <property type="match status" value="1"/>
</dbReference>
<accession>A0ABP3FTK0</accession>
<evidence type="ECO:0000313" key="7">
    <source>
        <dbReference type="Proteomes" id="UP001500782"/>
    </source>
</evidence>
<dbReference type="Pfam" id="PF01955">
    <property type="entry name" value="CbiZ"/>
    <property type="match status" value="1"/>
</dbReference>
<dbReference type="RefSeq" id="WP_343797550.1">
    <property type="nucleotide sequence ID" value="NZ_BAAADJ010000014.1"/>
</dbReference>
<dbReference type="PROSITE" id="PS50893">
    <property type="entry name" value="ABC_TRANSPORTER_2"/>
    <property type="match status" value="1"/>
</dbReference>
<dbReference type="PANTHER" id="PTHR42794">
    <property type="entry name" value="HEMIN IMPORT ATP-BINDING PROTEIN HMUV"/>
    <property type="match status" value="1"/>
</dbReference>
<dbReference type="InterPro" id="IPR027417">
    <property type="entry name" value="P-loop_NTPase"/>
</dbReference>
<name>A0ABP3FTK0_9BACI</name>
<reference evidence="7" key="1">
    <citation type="journal article" date="2019" name="Int. J. Syst. Evol. Microbiol.">
        <title>The Global Catalogue of Microorganisms (GCM) 10K type strain sequencing project: providing services to taxonomists for standard genome sequencing and annotation.</title>
        <authorList>
            <consortium name="The Broad Institute Genomics Platform"/>
            <consortium name="The Broad Institute Genome Sequencing Center for Infectious Disease"/>
            <person name="Wu L."/>
            <person name="Ma J."/>
        </authorList>
    </citation>
    <scope>NUCLEOTIDE SEQUENCE [LARGE SCALE GENOMIC DNA]</scope>
    <source>
        <strain evidence="7">JCM 9731</strain>
    </source>
</reference>
<dbReference type="InterPro" id="IPR003593">
    <property type="entry name" value="AAA+_ATPase"/>
</dbReference>
<dbReference type="InterPro" id="IPR002808">
    <property type="entry name" value="AdoCbi_amidolase"/>
</dbReference>
<evidence type="ECO:0000256" key="4">
    <source>
        <dbReference type="ARBA" id="ARBA00022967"/>
    </source>
</evidence>
<comment type="caution">
    <text evidence="6">The sequence shown here is derived from an EMBL/GenBank/DDBJ whole genome shotgun (WGS) entry which is preliminary data.</text>
</comment>
<dbReference type="GO" id="GO:0005524">
    <property type="term" value="F:ATP binding"/>
    <property type="evidence" value="ECO:0007669"/>
    <property type="project" value="UniProtKB-KW"/>
</dbReference>
<dbReference type="PANTHER" id="PTHR42794:SF1">
    <property type="entry name" value="HEMIN IMPORT ATP-BINDING PROTEIN HMUV"/>
    <property type="match status" value="1"/>
</dbReference>
<dbReference type="InterPro" id="IPR003439">
    <property type="entry name" value="ABC_transporter-like_ATP-bd"/>
</dbReference>
<dbReference type="EMBL" id="BAAADJ010000014">
    <property type="protein sequence ID" value="GAA0324259.1"/>
    <property type="molecule type" value="Genomic_DNA"/>
</dbReference>
<organism evidence="6 7">
    <name type="scientific">Bacillus carboniphilus</name>
    <dbReference type="NCBI Taxonomy" id="86663"/>
    <lineage>
        <taxon>Bacteria</taxon>
        <taxon>Bacillati</taxon>
        <taxon>Bacillota</taxon>
        <taxon>Bacilli</taxon>
        <taxon>Bacillales</taxon>
        <taxon>Bacillaceae</taxon>
        <taxon>Bacillus</taxon>
    </lineage>
</organism>
<dbReference type="SMART" id="SM00382">
    <property type="entry name" value="AAA"/>
    <property type="match status" value="1"/>
</dbReference>
<proteinExistence type="predicted"/>
<evidence type="ECO:0000256" key="3">
    <source>
        <dbReference type="ARBA" id="ARBA00022840"/>
    </source>
</evidence>
<dbReference type="Proteomes" id="UP001500782">
    <property type="component" value="Unassembled WGS sequence"/>
</dbReference>
<evidence type="ECO:0000313" key="6">
    <source>
        <dbReference type="EMBL" id="GAA0324259.1"/>
    </source>
</evidence>
<dbReference type="Gene3D" id="3.40.50.300">
    <property type="entry name" value="P-loop containing nucleotide triphosphate hydrolases"/>
    <property type="match status" value="1"/>
</dbReference>
<keyword evidence="3 6" id="KW-0067">ATP-binding</keyword>
<keyword evidence="2" id="KW-0547">Nucleotide-binding</keyword>
<gene>
    <name evidence="6" type="ORF">GCM10008967_13500</name>
</gene>
<keyword evidence="1" id="KW-0813">Transport</keyword>
<evidence type="ECO:0000256" key="2">
    <source>
        <dbReference type="ARBA" id="ARBA00022741"/>
    </source>
</evidence>
<dbReference type="SUPFAM" id="SSF52540">
    <property type="entry name" value="P-loop containing nucleoside triphosphate hydrolases"/>
    <property type="match status" value="1"/>
</dbReference>
<keyword evidence="4" id="KW-1278">Translocase</keyword>
<protein>
    <submittedName>
        <fullName evidence="6">ATP-binding cassette domain-containing protein</fullName>
    </submittedName>
</protein>
<dbReference type="Pfam" id="PF00005">
    <property type="entry name" value="ABC_tran"/>
    <property type="match status" value="1"/>
</dbReference>
<evidence type="ECO:0000259" key="5">
    <source>
        <dbReference type="PROSITE" id="PS50893"/>
    </source>
</evidence>
<dbReference type="InterPro" id="IPR017871">
    <property type="entry name" value="ABC_transporter-like_CS"/>
</dbReference>
<evidence type="ECO:0000256" key="1">
    <source>
        <dbReference type="ARBA" id="ARBA00022448"/>
    </source>
</evidence>
<keyword evidence="7" id="KW-1185">Reference proteome</keyword>